<evidence type="ECO:0000313" key="2">
    <source>
        <dbReference type="Proteomes" id="UP000298030"/>
    </source>
</evidence>
<accession>A0A4Y7SE04</accession>
<dbReference type="EMBL" id="QPFP01000159">
    <property type="protein sequence ID" value="TEB20031.1"/>
    <property type="molecule type" value="Genomic_DNA"/>
</dbReference>
<gene>
    <name evidence="1" type="ORF">FA13DRAFT_280857</name>
</gene>
<protein>
    <submittedName>
        <fullName evidence="1">Uncharacterized protein</fullName>
    </submittedName>
</protein>
<name>A0A4Y7SE04_COPMI</name>
<reference evidence="1 2" key="1">
    <citation type="journal article" date="2019" name="Nat. Ecol. Evol.">
        <title>Megaphylogeny resolves global patterns of mushroom evolution.</title>
        <authorList>
            <person name="Varga T."/>
            <person name="Krizsan K."/>
            <person name="Foldi C."/>
            <person name="Dima B."/>
            <person name="Sanchez-Garcia M."/>
            <person name="Sanchez-Ramirez S."/>
            <person name="Szollosi G.J."/>
            <person name="Szarkandi J.G."/>
            <person name="Papp V."/>
            <person name="Albert L."/>
            <person name="Andreopoulos W."/>
            <person name="Angelini C."/>
            <person name="Antonin V."/>
            <person name="Barry K.W."/>
            <person name="Bougher N.L."/>
            <person name="Buchanan P."/>
            <person name="Buyck B."/>
            <person name="Bense V."/>
            <person name="Catcheside P."/>
            <person name="Chovatia M."/>
            <person name="Cooper J."/>
            <person name="Damon W."/>
            <person name="Desjardin D."/>
            <person name="Finy P."/>
            <person name="Geml J."/>
            <person name="Haridas S."/>
            <person name="Hughes K."/>
            <person name="Justo A."/>
            <person name="Karasinski D."/>
            <person name="Kautmanova I."/>
            <person name="Kiss B."/>
            <person name="Kocsube S."/>
            <person name="Kotiranta H."/>
            <person name="LaButti K.M."/>
            <person name="Lechner B.E."/>
            <person name="Liimatainen K."/>
            <person name="Lipzen A."/>
            <person name="Lukacs Z."/>
            <person name="Mihaltcheva S."/>
            <person name="Morgado L.N."/>
            <person name="Niskanen T."/>
            <person name="Noordeloos M.E."/>
            <person name="Ohm R.A."/>
            <person name="Ortiz-Santana B."/>
            <person name="Ovrebo C."/>
            <person name="Racz N."/>
            <person name="Riley R."/>
            <person name="Savchenko A."/>
            <person name="Shiryaev A."/>
            <person name="Soop K."/>
            <person name="Spirin V."/>
            <person name="Szebenyi C."/>
            <person name="Tomsovsky M."/>
            <person name="Tulloss R.E."/>
            <person name="Uehling J."/>
            <person name="Grigoriev I.V."/>
            <person name="Vagvolgyi C."/>
            <person name="Papp T."/>
            <person name="Martin F.M."/>
            <person name="Miettinen O."/>
            <person name="Hibbett D.S."/>
            <person name="Nagy L.G."/>
        </authorList>
    </citation>
    <scope>NUCLEOTIDE SEQUENCE [LARGE SCALE GENOMIC DNA]</scope>
    <source>
        <strain evidence="1 2">FP101781</strain>
    </source>
</reference>
<keyword evidence="2" id="KW-1185">Reference proteome</keyword>
<sequence>MNSESLPYMGGMRCLSARTAVQGASGHGVVSVHDRLKFDLETHPSPSTGVGCKPLTPCSLIRILNAVRLSDTLLAVHDKDVSSTPRRSTISFSRYLMSKCPASRPLRTSSSSYPLDFTLNLMRSSTFSSSYPASTSPSRSEPTGRVSDDAYIYAACRVRGVGDCTGKTHRP</sequence>
<dbReference type="Proteomes" id="UP000298030">
    <property type="component" value="Unassembled WGS sequence"/>
</dbReference>
<comment type="caution">
    <text evidence="1">The sequence shown here is derived from an EMBL/GenBank/DDBJ whole genome shotgun (WGS) entry which is preliminary data.</text>
</comment>
<organism evidence="1 2">
    <name type="scientific">Coprinellus micaceus</name>
    <name type="common">Glistening ink-cap mushroom</name>
    <name type="synonym">Coprinus micaceus</name>
    <dbReference type="NCBI Taxonomy" id="71717"/>
    <lineage>
        <taxon>Eukaryota</taxon>
        <taxon>Fungi</taxon>
        <taxon>Dikarya</taxon>
        <taxon>Basidiomycota</taxon>
        <taxon>Agaricomycotina</taxon>
        <taxon>Agaricomycetes</taxon>
        <taxon>Agaricomycetidae</taxon>
        <taxon>Agaricales</taxon>
        <taxon>Agaricineae</taxon>
        <taxon>Psathyrellaceae</taxon>
        <taxon>Coprinellus</taxon>
    </lineage>
</organism>
<proteinExistence type="predicted"/>
<dbReference type="AlphaFoldDB" id="A0A4Y7SE04"/>
<evidence type="ECO:0000313" key="1">
    <source>
        <dbReference type="EMBL" id="TEB20031.1"/>
    </source>
</evidence>